<dbReference type="InterPro" id="IPR000962">
    <property type="entry name" value="Znf_DskA_TraR"/>
</dbReference>
<feature type="coiled-coil region" evidence="5">
    <location>
        <begin position="4"/>
        <end position="31"/>
    </location>
</feature>
<evidence type="ECO:0000256" key="6">
    <source>
        <dbReference type="SAM" id="MobiDB-lite"/>
    </source>
</evidence>
<feature type="zinc finger region" description="dksA C4-type" evidence="4">
    <location>
        <begin position="91"/>
        <end position="115"/>
    </location>
</feature>
<proteinExistence type="predicted"/>
<keyword evidence="5" id="KW-0175">Coiled coil</keyword>
<evidence type="ECO:0000313" key="8">
    <source>
        <dbReference type="EMBL" id="KEP24854.1"/>
    </source>
</evidence>
<evidence type="ECO:0000259" key="7">
    <source>
        <dbReference type="Pfam" id="PF01258"/>
    </source>
</evidence>
<feature type="region of interest" description="Disordered" evidence="6">
    <location>
        <begin position="156"/>
        <end position="176"/>
    </location>
</feature>
<evidence type="ECO:0000256" key="3">
    <source>
        <dbReference type="ARBA" id="ARBA00022833"/>
    </source>
</evidence>
<dbReference type="NCBIfam" id="TIGR02890">
    <property type="entry name" value="bacill_yteA"/>
    <property type="match status" value="1"/>
</dbReference>
<dbReference type="Pfam" id="PF01258">
    <property type="entry name" value="zf-dskA_traR"/>
    <property type="match status" value="1"/>
</dbReference>
<evidence type="ECO:0000313" key="9">
    <source>
        <dbReference type="Proteomes" id="UP000028091"/>
    </source>
</evidence>
<dbReference type="RefSeq" id="WP_034325147.1">
    <property type="nucleotide sequence ID" value="NZ_JAVIKA010000008.1"/>
</dbReference>
<dbReference type="Proteomes" id="UP000028091">
    <property type="component" value="Unassembled WGS sequence"/>
</dbReference>
<keyword evidence="2" id="KW-0863">Zinc-finger</keyword>
<evidence type="ECO:0000256" key="1">
    <source>
        <dbReference type="ARBA" id="ARBA00022723"/>
    </source>
</evidence>
<dbReference type="PANTHER" id="PTHR33823:SF4">
    <property type="entry name" value="GENERAL STRESS PROTEIN 16O"/>
    <property type="match status" value="1"/>
</dbReference>
<dbReference type="SUPFAM" id="SSF109635">
    <property type="entry name" value="DnaK suppressor protein DksA, alpha-hairpin domain"/>
    <property type="match status" value="1"/>
</dbReference>
<name>A0A081L6H8_9BACI</name>
<keyword evidence="3" id="KW-0862">Zinc</keyword>
<dbReference type="PROSITE" id="PS51128">
    <property type="entry name" value="ZF_DKSA_2"/>
    <property type="match status" value="1"/>
</dbReference>
<dbReference type="PANTHER" id="PTHR33823">
    <property type="entry name" value="RNA POLYMERASE-BINDING TRANSCRIPTION FACTOR DKSA-RELATED"/>
    <property type="match status" value="1"/>
</dbReference>
<gene>
    <name evidence="8" type="ORF">BA70_14880</name>
</gene>
<dbReference type="InterPro" id="IPR037187">
    <property type="entry name" value="DnaK_N"/>
</dbReference>
<dbReference type="AlphaFoldDB" id="A0A081L6H8"/>
<keyword evidence="9" id="KW-1185">Reference proteome</keyword>
<evidence type="ECO:0000256" key="5">
    <source>
        <dbReference type="SAM" id="Coils"/>
    </source>
</evidence>
<dbReference type="eggNOG" id="COG1734">
    <property type="taxonomic scope" value="Bacteria"/>
</dbReference>
<keyword evidence="1" id="KW-0479">Metal-binding</keyword>
<reference evidence="8 9" key="1">
    <citation type="submission" date="2012-09" db="EMBL/GenBank/DDBJ databases">
        <title>Genome Sequence of Bacillus sp. DW5-4.</title>
        <authorList>
            <person name="Lai Q."/>
            <person name="Liu Y."/>
            <person name="Shao Z."/>
        </authorList>
    </citation>
    <scope>NUCLEOTIDE SEQUENCE [LARGE SCALE GENOMIC DNA]</scope>
    <source>
        <strain evidence="8 9">DW5-4</strain>
    </source>
</reference>
<comment type="caution">
    <text evidence="8">The sequence shown here is derived from an EMBL/GenBank/DDBJ whole genome shotgun (WGS) entry which is preliminary data.</text>
</comment>
<feature type="domain" description="Zinc finger DksA/TraR C4-type" evidence="7">
    <location>
        <begin position="86"/>
        <end position="114"/>
    </location>
</feature>
<evidence type="ECO:0000256" key="4">
    <source>
        <dbReference type="PROSITE-ProRule" id="PRU00510"/>
    </source>
</evidence>
<organism evidence="8 9">
    <name type="scientific">Bacillus zhangzhouensis</name>
    <dbReference type="NCBI Taxonomy" id="1178540"/>
    <lineage>
        <taxon>Bacteria</taxon>
        <taxon>Bacillati</taxon>
        <taxon>Bacillota</taxon>
        <taxon>Bacilli</taxon>
        <taxon>Bacillales</taxon>
        <taxon>Bacillaceae</taxon>
        <taxon>Bacillus</taxon>
    </lineage>
</organism>
<dbReference type="SUPFAM" id="SSF57716">
    <property type="entry name" value="Glucocorticoid receptor-like (DNA-binding domain)"/>
    <property type="match status" value="1"/>
</dbReference>
<dbReference type="GO" id="GO:0008270">
    <property type="term" value="F:zinc ion binding"/>
    <property type="evidence" value="ECO:0007669"/>
    <property type="project" value="UniProtKB-KW"/>
</dbReference>
<protein>
    <recommendedName>
        <fullName evidence="7">Zinc finger DksA/TraR C4-type domain-containing protein</fullName>
    </recommendedName>
</protein>
<dbReference type="Gene3D" id="1.20.120.910">
    <property type="entry name" value="DksA, coiled-coil domain"/>
    <property type="match status" value="1"/>
</dbReference>
<sequence>MLSKDELHHLKQRLLDEKQEIEANSHDEEQKVSFPYDAVGELSAYDNHPGDQGTELFERGKDIALNSLAHEHLSDINEALQAIADGSYGVCKVCKAPIPKERLEALPTAVTCLEHSKEQTVSQNRPIEEDLLNPPSGQFENEESAAYDGEDAYQDVERYGNSDTPSDMEFPPQTYDDVYTQSEDEDYVEDYEGFAAADIEGKASKVYPNKAHEAYEDALDEEGVMTVFGDLKPYEEEPYTEKNQ</sequence>
<evidence type="ECO:0000256" key="2">
    <source>
        <dbReference type="ARBA" id="ARBA00022771"/>
    </source>
</evidence>
<dbReference type="OrthoDB" id="9811543at2"/>
<accession>A0A081L6H8</accession>
<dbReference type="InterPro" id="IPR014240">
    <property type="entry name" value="YteA"/>
</dbReference>
<dbReference type="EMBL" id="JOTP01000044">
    <property type="protein sequence ID" value="KEP24854.1"/>
    <property type="molecule type" value="Genomic_DNA"/>
</dbReference>